<name>A0ABQ9Y685_9EUKA</name>
<organism evidence="1 2">
    <name type="scientific">Blattamonas nauphoetae</name>
    <dbReference type="NCBI Taxonomy" id="2049346"/>
    <lineage>
        <taxon>Eukaryota</taxon>
        <taxon>Metamonada</taxon>
        <taxon>Preaxostyla</taxon>
        <taxon>Oxymonadida</taxon>
        <taxon>Blattamonas</taxon>
    </lineage>
</organism>
<comment type="caution">
    <text evidence="1">The sequence shown here is derived from an EMBL/GenBank/DDBJ whole genome shotgun (WGS) entry which is preliminary data.</text>
</comment>
<accession>A0ABQ9Y685</accession>
<gene>
    <name evidence="1" type="ORF">BLNAU_5833</name>
</gene>
<evidence type="ECO:0000313" key="1">
    <source>
        <dbReference type="EMBL" id="KAK2959275.1"/>
    </source>
</evidence>
<evidence type="ECO:0000313" key="2">
    <source>
        <dbReference type="Proteomes" id="UP001281761"/>
    </source>
</evidence>
<dbReference type="Proteomes" id="UP001281761">
    <property type="component" value="Unassembled WGS sequence"/>
</dbReference>
<proteinExistence type="predicted"/>
<protein>
    <submittedName>
        <fullName evidence="1">Uncharacterized protein</fullName>
    </submittedName>
</protein>
<sequence>MVCFQDDHEHRHTLSLNLKLCNLEIRLFIVMMIDPPSSPLNCATICSTFRPLLSLLSTTRSIPFNTFPPFSVFSKSARHFSLLFSLVLPAISSLFVTTPRTNTHSTLWC</sequence>
<dbReference type="EMBL" id="JARBJD010000031">
    <property type="protein sequence ID" value="KAK2959275.1"/>
    <property type="molecule type" value="Genomic_DNA"/>
</dbReference>
<keyword evidence="2" id="KW-1185">Reference proteome</keyword>
<reference evidence="1 2" key="1">
    <citation type="journal article" date="2022" name="bioRxiv">
        <title>Genomics of Preaxostyla Flagellates Illuminates Evolutionary Transitions and the Path Towards Mitochondrial Loss.</title>
        <authorList>
            <person name="Novak L.V.F."/>
            <person name="Treitli S.C."/>
            <person name="Pyrih J."/>
            <person name="Halakuc P."/>
            <person name="Pipaliya S.V."/>
            <person name="Vacek V."/>
            <person name="Brzon O."/>
            <person name="Soukal P."/>
            <person name="Eme L."/>
            <person name="Dacks J.B."/>
            <person name="Karnkowska A."/>
            <person name="Elias M."/>
            <person name="Hampl V."/>
        </authorList>
    </citation>
    <scope>NUCLEOTIDE SEQUENCE [LARGE SCALE GENOMIC DNA]</scope>
    <source>
        <strain evidence="1">NAU3</strain>
        <tissue evidence="1">Gut</tissue>
    </source>
</reference>